<dbReference type="InterPro" id="IPR004837">
    <property type="entry name" value="NaCa_Exmemb"/>
</dbReference>
<evidence type="ECO:0000256" key="7">
    <source>
        <dbReference type="ARBA" id="ARBA00023136"/>
    </source>
</evidence>
<evidence type="ECO:0000313" key="11">
    <source>
        <dbReference type="Proteomes" id="UP001140562"/>
    </source>
</evidence>
<feature type="transmembrane region" description="Helical" evidence="8">
    <location>
        <begin position="79"/>
        <end position="97"/>
    </location>
</feature>
<comment type="subcellular location">
    <subcellularLocation>
        <location evidence="1">Endomembrane system</location>
        <topology evidence="1">Multi-pass membrane protein</topology>
    </subcellularLocation>
</comment>
<name>A0A9W9C1B5_9PLEO</name>
<keyword evidence="4 8" id="KW-0812">Transmembrane</keyword>
<evidence type="ECO:0000256" key="4">
    <source>
        <dbReference type="ARBA" id="ARBA00022692"/>
    </source>
</evidence>
<evidence type="ECO:0000256" key="6">
    <source>
        <dbReference type="ARBA" id="ARBA00023065"/>
    </source>
</evidence>
<dbReference type="Pfam" id="PF01699">
    <property type="entry name" value="Na_Ca_ex"/>
    <property type="match status" value="1"/>
</dbReference>
<proteinExistence type="inferred from homology"/>
<dbReference type="GO" id="GO:0006874">
    <property type="term" value="P:intracellular calcium ion homeostasis"/>
    <property type="evidence" value="ECO:0007669"/>
    <property type="project" value="TreeGrafter"/>
</dbReference>
<dbReference type="Proteomes" id="UP001140562">
    <property type="component" value="Unassembled WGS sequence"/>
</dbReference>
<evidence type="ECO:0000313" key="10">
    <source>
        <dbReference type="EMBL" id="KAJ4339013.1"/>
    </source>
</evidence>
<organism evidence="10 11">
    <name type="scientific">Didymella glomerata</name>
    <dbReference type="NCBI Taxonomy" id="749621"/>
    <lineage>
        <taxon>Eukaryota</taxon>
        <taxon>Fungi</taxon>
        <taxon>Dikarya</taxon>
        <taxon>Ascomycota</taxon>
        <taxon>Pezizomycotina</taxon>
        <taxon>Dothideomycetes</taxon>
        <taxon>Pleosporomycetidae</taxon>
        <taxon>Pleosporales</taxon>
        <taxon>Pleosporineae</taxon>
        <taxon>Didymellaceae</taxon>
        <taxon>Didymella</taxon>
    </lineage>
</organism>
<dbReference type="OrthoDB" id="1699231at2759"/>
<keyword evidence="11" id="KW-1185">Reference proteome</keyword>
<feature type="transmembrane region" description="Helical" evidence="8">
    <location>
        <begin position="6"/>
        <end position="26"/>
    </location>
</feature>
<keyword evidence="5 8" id="KW-1133">Transmembrane helix</keyword>
<protein>
    <recommendedName>
        <fullName evidence="9">Sodium/calcium exchanger membrane region domain-containing protein</fullName>
    </recommendedName>
</protein>
<comment type="caution">
    <text evidence="10">The sequence shown here is derived from an EMBL/GenBank/DDBJ whole genome shotgun (WGS) entry which is preliminary data.</text>
</comment>
<dbReference type="InterPro" id="IPR004713">
    <property type="entry name" value="CaH_exchang"/>
</dbReference>
<dbReference type="Gene3D" id="1.20.1420.30">
    <property type="entry name" value="NCX, central ion-binding region"/>
    <property type="match status" value="1"/>
</dbReference>
<evidence type="ECO:0000256" key="5">
    <source>
        <dbReference type="ARBA" id="ARBA00022989"/>
    </source>
</evidence>
<keyword evidence="3" id="KW-0813">Transport</keyword>
<accession>A0A9W9C1B5</accession>
<gene>
    <name evidence="10" type="ORF">N0V87_003447</name>
</gene>
<feature type="transmembrane region" description="Helical" evidence="8">
    <location>
        <begin position="237"/>
        <end position="255"/>
    </location>
</feature>
<dbReference type="InterPro" id="IPR044880">
    <property type="entry name" value="NCX_ion-bd_dom_sf"/>
</dbReference>
<evidence type="ECO:0000256" key="2">
    <source>
        <dbReference type="ARBA" id="ARBA00008170"/>
    </source>
</evidence>
<dbReference type="AlphaFoldDB" id="A0A9W9C1B5"/>
<dbReference type="GO" id="GO:0015369">
    <property type="term" value="F:calcium:proton antiporter activity"/>
    <property type="evidence" value="ECO:0007669"/>
    <property type="project" value="TreeGrafter"/>
</dbReference>
<sequence>MGLDDSVVFVLTCLAIIPLADVLCQATDLVASHMGETTGALINVTMGNLTELVIFVLLVPSTLKLASDDLTTARKMTELSRATSIILVIVYFLYLWTQIRSEKYAYKPLIQLDDPDMPEVVGSVEMGRASIHSRTLSYPRAPLASPPLLSMSDSKSYDSFDTSAADASYCTPAMSLMSRFSAAINAMLACTWVQRALPVVLLVVSTGLISVCSENLVSRVDHFVAHSPVSKTMVGLIILPIVGNAAELVSGVLFASRKQMDLAFAVSIGVASYFVIDAE</sequence>
<evidence type="ECO:0000256" key="1">
    <source>
        <dbReference type="ARBA" id="ARBA00004127"/>
    </source>
</evidence>
<evidence type="ECO:0000256" key="8">
    <source>
        <dbReference type="SAM" id="Phobius"/>
    </source>
</evidence>
<dbReference type="GO" id="GO:0012505">
    <property type="term" value="C:endomembrane system"/>
    <property type="evidence" value="ECO:0007669"/>
    <property type="project" value="UniProtKB-SubCell"/>
</dbReference>
<comment type="similarity">
    <text evidence="2">Belongs to the Ca(2+):cation antiporter (CaCA) (TC 2.A.19) family.</text>
</comment>
<feature type="domain" description="Sodium/calcium exchanger membrane region" evidence="9">
    <location>
        <begin position="199"/>
        <end position="271"/>
    </location>
</feature>
<dbReference type="PANTHER" id="PTHR31503">
    <property type="entry name" value="VACUOLAR CALCIUM ION TRANSPORTER"/>
    <property type="match status" value="1"/>
</dbReference>
<keyword evidence="7 8" id="KW-0472">Membrane</keyword>
<dbReference type="GO" id="GO:0000329">
    <property type="term" value="C:fungal-type vacuole membrane"/>
    <property type="evidence" value="ECO:0007669"/>
    <property type="project" value="TreeGrafter"/>
</dbReference>
<keyword evidence="6" id="KW-0406">Ion transport</keyword>
<evidence type="ECO:0000259" key="9">
    <source>
        <dbReference type="Pfam" id="PF01699"/>
    </source>
</evidence>
<feature type="transmembrane region" description="Helical" evidence="8">
    <location>
        <begin position="38"/>
        <end position="59"/>
    </location>
</feature>
<dbReference type="EMBL" id="JAPEUV010000025">
    <property type="protein sequence ID" value="KAJ4339013.1"/>
    <property type="molecule type" value="Genomic_DNA"/>
</dbReference>
<evidence type="ECO:0000256" key="3">
    <source>
        <dbReference type="ARBA" id="ARBA00022448"/>
    </source>
</evidence>
<reference evidence="10" key="1">
    <citation type="submission" date="2022-10" db="EMBL/GenBank/DDBJ databases">
        <title>Tapping the CABI collections for fungal endophytes: first genome assemblies for Collariella, Neodidymelliopsis, Ascochyta clinopodiicola, Didymella pomorum, Didymosphaeria variabile, Neocosmospora piperis and Neocucurbitaria cava.</title>
        <authorList>
            <person name="Hill R."/>
        </authorList>
    </citation>
    <scope>NUCLEOTIDE SEQUENCE</scope>
    <source>
        <strain evidence="10">IMI 360193</strain>
    </source>
</reference>
<dbReference type="PANTHER" id="PTHR31503:SF22">
    <property type="entry name" value="VACUOLAR CALCIUM ION TRANSPORTER"/>
    <property type="match status" value="1"/>
</dbReference>
<feature type="transmembrane region" description="Helical" evidence="8">
    <location>
        <begin position="196"/>
        <end position="217"/>
    </location>
</feature>